<sequence length="47" mass="5505">MKINKTIVFDVNPKIQKRMEGFFNTILLGLENRNCKLQTIAPLRHGY</sequence>
<dbReference type="EMBL" id="AEEH01000046">
    <property type="protein sequence ID" value="EFM25018.1"/>
    <property type="molecule type" value="Genomic_DNA"/>
</dbReference>
<evidence type="ECO:0000313" key="1">
    <source>
        <dbReference type="EMBL" id="EFM25018.1"/>
    </source>
</evidence>
<dbReference type="AlphaFoldDB" id="E0NMF5"/>
<dbReference type="Proteomes" id="UP000003280">
    <property type="component" value="Unassembled WGS sequence"/>
</dbReference>
<reference evidence="1 2" key="1">
    <citation type="submission" date="2010-07" db="EMBL/GenBank/DDBJ databases">
        <authorList>
            <person name="Muzny D."/>
            <person name="Qin X."/>
            <person name="Deng J."/>
            <person name="Jiang H."/>
            <person name="Liu Y."/>
            <person name="Qu J."/>
            <person name="Song X.-Z."/>
            <person name="Zhang L."/>
            <person name="Thornton R."/>
            <person name="Coyle M."/>
            <person name="Francisco L."/>
            <person name="Jackson L."/>
            <person name="Javaid M."/>
            <person name="Korchina V."/>
            <person name="Kovar C."/>
            <person name="Mata R."/>
            <person name="Mathew T."/>
            <person name="Ngo R."/>
            <person name="Nguyen L."/>
            <person name="Nguyen N."/>
            <person name="Okwuonu G."/>
            <person name="Ongeri F."/>
            <person name="Pham C."/>
            <person name="Simmons D."/>
            <person name="Wilczek-Boney K."/>
            <person name="Hale W."/>
            <person name="Jakkamsetti A."/>
            <person name="Pham P."/>
            <person name="Ruth R."/>
            <person name="San Lucas F."/>
            <person name="Warren J."/>
            <person name="Zhang J."/>
            <person name="Zhao Z."/>
            <person name="Zhou C."/>
            <person name="Zhu D."/>
            <person name="Lee S."/>
            <person name="Bess C."/>
            <person name="Blankenburg K."/>
            <person name="Forbes L."/>
            <person name="Fu Q."/>
            <person name="Gubbala S."/>
            <person name="Hirani K."/>
            <person name="Jayaseelan J.C."/>
            <person name="Lara F."/>
            <person name="Munidasa M."/>
            <person name="Palculict T."/>
            <person name="Patil S."/>
            <person name="Pu L.-L."/>
            <person name="Saada N."/>
            <person name="Tang L."/>
            <person name="Weissenberger G."/>
            <person name="Zhu Y."/>
            <person name="Hemphill L."/>
            <person name="Shang Y."/>
            <person name="Youmans B."/>
            <person name="Ayvaz T."/>
            <person name="Ross M."/>
            <person name="Santibanez J."/>
            <person name="Aqrawi P."/>
            <person name="Gross S."/>
            <person name="Joshi V."/>
            <person name="Fowler G."/>
            <person name="Nazareth L."/>
            <person name="Reid J."/>
            <person name="Worley K."/>
            <person name="Petrosino J."/>
            <person name="Highlander S."/>
            <person name="Gibbs R."/>
        </authorList>
    </citation>
    <scope>NUCLEOTIDE SEQUENCE [LARGE SCALE GENOMIC DNA]</scope>
    <source>
        <strain evidence="1 2">ATCC BAA-1640</strain>
    </source>
</reference>
<gene>
    <name evidence="1" type="ORF">HMPREF9225_1377</name>
</gene>
<organism evidence="1 2">
    <name type="scientific">Peptoniphilus duerdenii ATCC BAA-1640</name>
    <dbReference type="NCBI Taxonomy" id="862517"/>
    <lineage>
        <taxon>Bacteria</taxon>
        <taxon>Bacillati</taxon>
        <taxon>Bacillota</taxon>
        <taxon>Tissierellia</taxon>
        <taxon>Tissierellales</taxon>
        <taxon>Peptoniphilaceae</taxon>
        <taxon>Peptoniphilus</taxon>
    </lineage>
</organism>
<accession>E0NMF5</accession>
<dbReference type="STRING" id="862517.HMPREF9225_1377"/>
<protein>
    <submittedName>
        <fullName evidence="1">Uncharacterized protein</fullName>
    </submittedName>
</protein>
<dbReference type="HOGENOM" id="CLU_3171377_0_0_9"/>
<keyword evidence="2" id="KW-1185">Reference proteome</keyword>
<name>E0NMF5_9FIRM</name>
<proteinExistence type="predicted"/>
<evidence type="ECO:0000313" key="2">
    <source>
        <dbReference type="Proteomes" id="UP000003280"/>
    </source>
</evidence>
<comment type="caution">
    <text evidence="1">The sequence shown here is derived from an EMBL/GenBank/DDBJ whole genome shotgun (WGS) entry which is preliminary data.</text>
</comment>